<organism evidence="3 4">
    <name type="scientific">Sinimarinibacterium flocculans</name>
    <dbReference type="NCBI Taxonomy" id="985250"/>
    <lineage>
        <taxon>Bacteria</taxon>
        <taxon>Pseudomonadati</taxon>
        <taxon>Pseudomonadota</taxon>
        <taxon>Gammaproteobacteria</taxon>
        <taxon>Nevskiales</taxon>
        <taxon>Nevskiaceae</taxon>
        <taxon>Sinimarinibacterium</taxon>
    </lineage>
</organism>
<feature type="domain" description="DUF5808" evidence="2">
    <location>
        <begin position="43"/>
        <end position="68"/>
    </location>
</feature>
<feature type="transmembrane region" description="Helical" evidence="1">
    <location>
        <begin position="69"/>
        <end position="91"/>
    </location>
</feature>
<dbReference type="Pfam" id="PF19124">
    <property type="entry name" value="DUF5808"/>
    <property type="match status" value="1"/>
</dbReference>
<comment type="caution">
    <text evidence="3">The sequence shown here is derived from an EMBL/GenBank/DDBJ whole genome shotgun (WGS) entry which is preliminary data.</text>
</comment>
<proteinExistence type="predicted"/>
<dbReference type="Proteomes" id="UP000248330">
    <property type="component" value="Unassembled WGS sequence"/>
</dbReference>
<keyword evidence="1" id="KW-1133">Transmembrane helix</keyword>
<dbReference type="EMBL" id="QICN01000012">
    <property type="protein sequence ID" value="PXV64619.1"/>
    <property type="molecule type" value="Genomic_DNA"/>
</dbReference>
<name>A0A318E1B9_9GAMM</name>
<keyword evidence="1" id="KW-0812">Transmembrane</keyword>
<dbReference type="InterPro" id="IPR043831">
    <property type="entry name" value="DUF5808"/>
</dbReference>
<dbReference type="OrthoDB" id="6059111at2"/>
<keyword evidence="4" id="KW-1185">Reference proteome</keyword>
<evidence type="ECO:0000259" key="2">
    <source>
        <dbReference type="Pfam" id="PF19124"/>
    </source>
</evidence>
<dbReference type="AlphaFoldDB" id="A0A318E1B9"/>
<gene>
    <name evidence="3" type="ORF">C8D93_11269</name>
</gene>
<evidence type="ECO:0000256" key="1">
    <source>
        <dbReference type="SAM" id="Phobius"/>
    </source>
</evidence>
<sequence>MRATVAADPVKERIVTPQQIQQAEWENPANWSTRGPLGVYFSKADPRIWVPKTRPGLGWTVNLAHPAGVAWMFGLLLLPTAVLIGVLAFACPCAGAG</sequence>
<evidence type="ECO:0000313" key="3">
    <source>
        <dbReference type="EMBL" id="PXV64619.1"/>
    </source>
</evidence>
<reference evidence="3 4" key="1">
    <citation type="submission" date="2018-04" db="EMBL/GenBank/DDBJ databases">
        <title>Genomic Encyclopedia of Type Strains, Phase IV (KMG-IV): sequencing the most valuable type-strain genomes for metagenomic binning, comparative biology and taxonomic classification.</title>
        <authorList>
            <person name="Goeker M."/>
        </authorList>
    </citation>
    <scope>NUCLEOTIDE SEQUENCE [LARGE SCALE GENOMIC DNA]</scope>
    <source>
        <strain evidence="3 4">DSM 104150</strain>
    </source>
</reference>
<protein>
    <recommendedName>
        <fullName evidence="2">DUF5808 domain-containing protein</fullName>
    </recommendedName>
</protein>
<accession>A0A318E1B9</accession>
<keyword evidence="1" id="KW-0472">Membrane</keyword>
<dbReference type="RefSeq" id="WP_146216649.1">
    <property type="nucleotide sequence ID" value="NZ_CAKZQT010000005.1"/>
</dbReference>
<evidence type="ECO:0000313" key="4">
    <source>
        <dbReference type="Proteomes" id="UP000248330"/>
    </source>
</evidence>